<evidence type="ECO:0000313" key="1">
    <source>
        <dbReference type="EMBL" id="ETV98460.1"/>
    </source>
</evidence>
<evidence type="ECO:0008006" key="2">
    <source>
        <dbReference type="Google" id="ProtNLM"/>
    </source>
</evidence>
<accession>A0A024TWE2</accession>
<dbReference type="VEuPathDB" id="FungiDB:H310_08604"/>
<dbReference type="AlphaFoldDB" id="A0A024TWE2"/>
<dbReference type="EMBL" id="KI913969">
    <property type="protein sequence ID" value="ETV98460.1"/>
    <property type="molecule type" value="Genomic_DNA"/>
</dbReference>
<name>A0A024TWE2_9STRA</name>
<dbReference type="RefSeq" id="XP_008872657.1">
    <property type="nucleotide sequence ID" value="XM_008874435.1"/>
</dbReference>
<reference evidence="1" key="1">
    <citation type="submission" date="2013-12" db="EMBL/GenBank/DDBJ databases">
        <title>The Genome Sequence of Aphanomyces invadans NJM9701.</title>
        <authorList>
            <consortium name="The Broad Institute Genomics Platform"/>
            <person name="Russ C."/>
            <person name="Tyler B."/>
            <person name="van West P."/>
            <person name="Dieguez-Uribeondo J."/>
            <person name="Young S.K."/>
            <person name="Zeng Q."/>
            <person name="Gargeya S."/>
            <person name="Fitzgerald M."/>
            <person name="Abouelleil A."/>
            <person name="Alvarado L."/>
            <person name="Chapman S.B."/>
            <person name="Gainer-Dewar J."/>
            <person name="Goldberg J."/>
            <person name="Griggs A."/>
            <person name="Gujja S."/>
            <person name="Hansen M."/>
            <person name="Howarth C."/>
            <person name="Imamovic A."/>
            <person name="Ireland A."/>
            <person name="Larimer J."/>
            <person name="McCowan C."/>
            <person name="Murphy C."/>
            <person name="Pearson M."/>
            <person name="Poon T.W."/>
            <person name="Priest M."/>
            <person name="Roberts A."/>
            <person name="Saif S."/>
            <person name="Shea T."/>
            <person name="Sykes S."/>
            <person name="Wortman J."/>
            <person name="Nusbaum C."/>
            <person name="Birren B."/>
        </authorList>
    </citation>
    <scope>NUCLEOTIDE SEQUENCE [LARGE SCALE GENOMIC DNA]</scope>
    <source>
        <strain evidence="1">NJM9701</strain>
    </source>
</reference>
<protein>
    <recommendedName>
        <fullName evidence="2">A20-type domain-containing protein</fullName>
    </recommendedName>
</protein>
<sequence>MKAMTTAVRCRDGCGDFGIEELEYVCVDCDTRRRLHQVNASPPTLPERTRPAARPQGKEAWRAFQALGREQDATAMASEVRAFEESVAAKRQVSTALKHYMLATNNMEEVDKAVWIQHSSSQCTSLPYVD</sequence>
<organism evidence="1">
    <name type="scientific">Aphanomyces invadans</name>
    <dbReference type="NCBI Taxonomy" id="157072"/>
    <lineage>
        <taxon>Eukaryota</taxon>
        <taxon>Sar</taxon>
        <taxon>Stramenopiles</taxon>
        <taxon>Oomycota</taxon>
        <taxon>Saprolegniomycetes</taxon>
        <taxon>Saprolegniales</taxon>
        <taxon>Verrucalvaceae</taxon>
        <taxon>Aphanomyces</taxon>
    </lineage>
</organism>
<gene>
    <name evidence="1" type="ORF">H310_08604</name>
</gene>
<dbReference type="GeneID" id="20085654"/>
<dbReference type="eggNOG" id="ENOG502SBY4">
    <property type="taxonomic scope" value="Eukaryota"/>
</dbReference>
<dbReference type="OrthoDB" id="76157at2759"/>
<proteinExistence type="predicted"/>